<keyword evidence="1" id="KW-0863">Zinc-finger</keyword>
<evidence type="ECO:0000256" key="1">
    <source>
        <dbReference type="PROSITE-ProRule" id="PRU00047"/>
    </source>
</evidence>
<dbReference type="PROSITE" id="PS50158">
    <property type="entry name" value="ZF_CCHC"/>
    <property type="match status" value="1"/>
</dbReference>
<dbReference type="Proteomes" id="UP001295444">
    <property type="component" value="Chromosome 12"/>
</dbReference>
<gene>
    <name evidence="3" type="ORF">PECUL_23A001156</name>
</gene>
<feature type="non-terminal residue" evidence="3">
    <location>
        <position position="87"/>
    </location>
</feature>
<sequence>MRKGVTGHPMIAIIATNEGKRALPEIPFRGSCYYCNKIGHRQKECRKAKINQRVADGWHAYPSGPFKERIDQKVYEKIDRNEPPDKT</sequence>
<evidence type="ECO:0000313" key="4">
    <source>
        <dbReference type="Proteomes" id="UP001295444"/>
    </source>
</evidence>
<name>A0AAD1TGG8_PELCU</name>
<dbReference type="InterPro" id="IPR001878">
    <property type="entry name" value="Znf_CCHC"/>
</dbReference>
<dbReference type="SMART" id="SM00343">
    <property type="entry name" value="ZnF_C2HC"/>
    <property type="match status" value="1"/>
</dbReference>
<evidence type="ECO:0000259" key="2">
    <source>
        <dbReference type="PROSITE" id="PS50158"/>
    </source>
</evidence>
<proteinExistence type="predicted"/>
<dbReference type="GO" id="GO:0003676">
    <property type="term" value="F:nucleic acid binding"/>
    <property type="evidence" value="ECO:0007669"/>
    <property type="project" value="InterPro"/>
</dbReference>
<dbReference type="AlphaFoldDB" id="A0AAD1TGG8"/>
<dbReference type="SUPFAM" id="SSF57756">
    <property type="entry name" value="Retrovirus zinc finger-like domains"/>
    <property type="match status" value="1"/>
</dbReference>
<keyword evidence="1" id="KW-0479">Metal-binding</keyword>
<protein>
    <submittedName>
        <fullName evidence="3">---NA</fullName>
    </submittedName>
</protein>
<organism evidence="3 4">
    <name type="scientific">Pelobates cultripes</name>
    <name type="common">Western spadefoot toad</name>
    <dbReference type="NCBI Taxonomy" id="61616"/>
    <lineage>
        <taxon>Eukaryota</taxon>
        <taxon>Metazoa</taxon>
        <taxon>Chordata</taxon>
        <taxon>Craniata</taxon>
        <taxon>Vertebrata</taxon>
        <taxon>Euteleostomi</taxon>
        <taxon>Amphibia</taxon>
        <taxon>Batrachia</taxon>
        <taxon>Anura</taxon>
        <taxon>Pelobatoidea</taxon>
        <taxon>Pelobatidae</taxon>
        <taxon>Pelobates</taxon>
    </lineage>
</organism>
<feature type="domain" description="CCHC-type" evidence="2">
    <location>
        <begin position="32"/>
        <end position="47"/>
    </location>
</feature>
<dbReference type="Gene3D" id="4.10.60.10">
    <property type="entry name" value="Zinc finger, CCHC-type"/>
    <property type="match status" value="1"/>
</dbReference>
<accession>A0AAD1TGG8</accession>
<dbReference type="InterPro" id="IPR036875">
    <property type="entry name" value="Znf_CCHC_sf"/>
</dbReference>
<keyword evidence="1" id="KW-0862">Zinc</keyword>
<dbReference type="EMBL" id="OW240923">
    <property type="protein sequence ID" value="CAH2324649.1"/>
    <property type="molecule type" value="Genomic_DNA"/>
</dbReference>
<reference evidence="3" key="1">
    <citation type="submission" date="2022-03" db="EMBL/GenBank/DDBJ databases">
        <authorList>
            <person name="Alioto T."/>
            <person name="Alioto T."/>
            <person name="Gomez Garrido J."/>
        </authorList>
    </citation>
    <scope>NUCLEOTIDE SEQUENCE</scope>
</reference>
<dbReference type="GO" id="GO:0008270">
    <property type="term" value="F:zinc ion binding"/>
    <property type="evidence" value="ECO:0007669"/>
    <property type="project" value="UniProtKB-KW"/>
</dbReference>
<evidence type="ECO:0000313" key="3">
    <source>
        <dbReference type="EMBL" id="CAH2324649.1"/>
    </source>
</evidence>
<dbReference type="Pfam" id="PF00098">
    <property type="entry name" value="zf-CCHC"/>
    <property type="match status" value="1"/>
</dbReference>
<keyword evidence="4" id="KW-1185">Reference proteome</keyword>